<dbReference type="OrthoDB" id="9778320at2"/>
<dbReference type="InterPro" id="IPR011330">
    <property type="entry name" value="Glyco_hydro/deAcase_b/a-brl"/>
</dbReference>
<sequence length="376" mass="43039">MSSLSLSARTGGNLYRIQMDREGNPVRLVFVRSLKEKEPESFLLENLDYKSPQVVRNEGVTILFPRKSEGQIPVLCFHRIGDEELYELSLPRVHHLMASLIKYKYYPISDHEFANGDFSSVPSGMRPVVLGADDAGATQLLWDENTLAAYGRGNPNRWELDPDCLASIFTRYFQKTRGHYNLTFYISFDAVPFRQLGGLANPGFPYEGTPVVRDKIRYAMREFHLGYHSLTHTFRENLTHDAFLWEIRESNRILSDYVGQKIALPTLAYPYGSGNFTEKEESDLLSSIERGEFPKTAYDLDGRFSDPPWSPSFRSWNISRYSVENKSFEPLLARLSSNNTYLSHRTILIYSTGKAISLEDYNLNLGGDDTVYVYIP</sequence>
<accession>A0A5C1QIN6</accession>
<dbReference type="KEGG" id="ock:EXM22_08455"/>
<dbReference type="GO" id="GO:0005975">
    <property type="term" value="P:carbohydrate metabolic process"/>
    <property type="evidence" value="ECO:0007669"/>
    <property type="project" value="InterPro"/>
</dbReference>
<dbReference type="Gene3D" id="3.20.20.370">
    <property type="entry name" value="Glycoside hydrolase/deacetylase"/>
    <property type="match status" value="1"/>
</dbReference>
<dbReference type="RefSeq" id="WP_149486093.1">
    <property type="nucleotide sequence ID" value="NZ_CP036150.1"/>
</dbReference>
<dbReference type="Proteomes" id="UP000324209">
    <property type="component" value="Chromosome"/>
</dbReference>
<dbReference type="Pfam" id="PF01522">
    <property type="entry name" value="Polysacc_deac_1"/>
    <property type="match status" value="1"/>
</dbReference>
<evidence type="ECO:0000313" key="2">
    <source>
        <dbReference type="EMBL" id="QEN08013.1"/>
    </source>
</evidence>
<organism evidence="2 3">
    <name type="scientific">Oceanispirochaeta crateris</name>
    <dbReference type="NCBI Taxonomy" id="2518645"/>
    <lineage>
        <taxon>Bacteria</taxon>
        <taxon>Pseudomonadati</taxon>
        <taxon>Spirochaetota</taxon>
        <taxon>Spirochaetia</taxon>
        <taxon>Spirochaetales</taxon>
        <taxon>Spirochaetaceae</taxon>
        <taxon>Oceanispirochaeta</taxon>
    </lineage>
</organism>
<proteinExistence type="predicted"/>
<dbReference type="SUPFAM" id="SSF88713">
    <property type="entry name" value="Glycoside hydrolase/deacetylase"/>
    <property type="match status" value="1"/>
</dbReference>
<name>A0A5C1QIN6_9SPIO</name>
<dbReference type="EMBL" id="CP036150">
    <property type="protein sequence ID" value="QEN08013.1"/>
    <property type="molecule type" value="Genomic_DNA"/>
</dbReference>
<evidence type="ECO:0000259" key="1">
    <source>
        <dbReference type="Pfam" id="PF01522"/>
    </source>
</evidence>
<feature type="domain" description="NodB homology" evidence="1">
    <location>
        <begin position="220"/>
        <end position="275"/>
    </location>
</feature>
<keyword evidence="3" id="KW-1185">Reference proteome</keyword>
<reference evidence="2 3" key="1">
    <citation type="submission" date="2019-02" db="EMBL/GenBank/DDBJ databases">
        <title>Complete Genome Sequence and Methylome Analysis of free living Spirochaetas.</title>
        <authorList>
            <person name="Fomenkov A."/>
            <person name="Dubinina G."/>
            <person name="Leshcheva N."/>
            <person name="Mikheeva N."/>
            <person name="Grabovich M."/>
            <person name="Vincze T."/>
            <person name="Roberts R.J."/>
        </authorList>
    </citation>
    <scope>NUCLEOTIDE SEQUENCE [LARGE SCALE GENOMIC DNA]</scope>
    <source>
        <strain evidence="2 3">K2</strain>
    </source>
</reference>
<evidence type="ECO:0000313" key="3">
    <source>
        <dbReference type="Proteomes" id="UP000324209"/>
    </source>
</evidence>
<gene>
    <name evidence="2" type="ORF">EXM22_08455</name>
</gene>
<protein>
    <recommendedName>
        <fullName evidence="1">NodB homology domain-containing protein</fullName>
    </recommendedName>
</protein>
<dbReference type="InterPro" id="IPR002509">
    <property type="entry name" value="NODB_dom"/>
</dbReference>
<dbReference type="GO" id="GO:0016810">
    <property type="term" value="F:hydrolase activity, acting on carbon-nitrogen (but not peptide) bonds"/>
    <property type="evidence" value="ECO:0007669"/>
    <property type="project" value="InterPro"/>
</dbReference>
<dbReference type="AlphaFoldDB" id="A0A5C1QIN6"/>